<keyword evidence="1" id="KW-0677">Repeat</keyword>
<dbReference type="EMBL" id="NDHI03003550">
    <property type="protein sequence ID" value="PNJ23811.1"/>
    <property type="molecule type" value="Genomic_DNA"/>
</dbReference>
<evidence type="ECO:0000256" key="3">
    <source>
        <dbReference type="SAM" id="Coils"/>
    </source>
</evidence>
<dbReference type="SUPFAM" id="SSF46966">
    <property type="entry name" value="Spectrin repeat"/>
    <property type="match status" value="2"/>
</dbReference>
<dbReference type="GO" id="GO:0043226">
    <property type="term" value="C:organelle"/>
    <property type="evidence" value="ECO:0007669"/>
    <property type="project" value="UniProtKB-ARBA"/>
</dbReference>
<dbReference type="CDD" id="cd00176">
    <property type="entry name" value="SPEC"/>
    <property type="match status" value="1"/>
</dbReference>
<evidence type="ECO:0000313" key="4">
    <source>
        <dbReference type="EMBL" id="PNJ23811.1"/>
    </source>
</evidence>
<accession>A0A2J8SSS0</accession>
<proteinExistence type="predicted"/>
<keyword evidence="3" id="KW-0175">Coiled coil</keyword>
<keyword evidence="2" id="KW-0009">Actin-binding</keyword>
<dbReference type="FunFam" id="1.20.58.60:FF:000085">
    <property type="entry name" value="dystonin isoform X2"/>
    <property type="match status" value="1"/>
</dbReference>
<name>A0A2J8SSS0_PONAB</name>
<dbReference type="AlphaFoldDB" id="A0A2J8SSS0"/>
<dbReference type="InterPro" id="IPR018159">
    <property type="entry name" value="Spectrin/alpha-actinin"/>
</dbReference>
<reference evidence="4" key="1">
    <citation type="submission" date="2017-12" db="EMBL/GenBank/DDBJ databases">
        <title>High-resolution comparative analysis of great ape genomes.</title>
        <authorList>
            <person name="Pollen A."/>
            <person name="Hastie A."/>
            <person name="Hormozdiari F."/>
            <person name="Dougherty M."/>
            <person name="Liu R."/>
            <person name="Chaisson M."/>
            <person name="Hoppe E."/>
            <person name="Hill C."/>
            <person name="Pang A."/>
            <person name="Hillier L."/>
            <person name="Baker C."/>
            <person name="Armstrong J."/>
            <person name="Shendure J."/>
            <person name="Paten B."/>
            <person name="Wilson R."/>
            <person name="Chao H."/>
            <person name="Schneider V."/>
            <person name="Ventura M."/>
            <person name="Kronenberg Z."/>
            <person name="Murali S."/>
            <person name="Gordon D."/>
            <person name="Cantsilieris S."/>
            <person name="Munson K."/>
            <person name="Nelson B."/>
            <person name="Raja A."/>
            <person name="Underwood J."/>
            <person name="Diekhans M."/>
            <person name="Fiddes I."/>
            <person name="Haussler D."/>
            <person name="Eichler E."/>
        </authorList>
    </citation>
    <scope>NUCLEOTIDE SEQUENCE [LARGE SCALE GENOMIC DNA]</scope>
    <source>
        <strain evidence="4">Susie</strain>
    </source>
</reference>
<protein>
    <submittedName>
        <fullName evidence="4">DST isoform 21</fullName>
    </submittedName>
</protein>
<sequence>VVTTAIKEETEKVAAVKQLEESKTKIENLLDWLSNVDRDSERAGTKHKQVIEQNGTHFREGDGKSAIGEEDEVNGNLLETDVDGQVGTTQENLNQQYQKVKAQHEKIISQHQAVIIATQSAQVLLEKQGQYLSPEEKEKLQKNMKELKAHYETALAESEKKMKLTHSLQEELEKFDADYTEFEHWLQQSEQELENLEAGADDVNGLMTKLKRQKSFSEDVISHKGDLRYITISGNRVLEAAKSCSKRDGGKVDTSATHREVQRKLDHATDRFRSLYSKCNVLGNNLKDLVDKYQHYEDASCGLLAGLQACEATASKHLSEPIAVDPKNLQRQLEETKALQGQISSQQFAVEKLKKTAEVLLDARGSLLPAKNDIQKTLDDIVGRYEDLSKSVNERNEKLQITLTRSLSVQDGLDEMLDWMGSVESSLKEQDVGTGYCRSSEQYKCHE</sequence>
<dbReference type="InterPro" id="IPR002017">
    <property type="entry name" value="Spectrin_repeat"/>
</dbReference>
<gene>
    <name evidence="4" type="ORF">CR201_G0040752</name>
</gene>
<dbReference type="FunFam" id="1.20.58.60:FF:000350">
    <property type="entry name" value="Dystonin"/>
    <property type="match status" value="1"/>
</dbReference>
<dbReference type="Pfam" id="PF00435">
    <property type="entry name" value="Spectrin"/>
    <property type="match status" value="2"/>
</dbReference>
<dbReference type="GO" id="GO:0005737">
    <property type="term" value="C:cytoplasm"/>
    <property type="evidence" value="ECO:0007669"/>
    <property type="project" value="UniProtKB-ARBA"/>
</dbReference>
<evidence type="ECO:0000256" key="1">
    <source>
        <dbReference type="ARBA" id="ARBA00022737"/>
    </source>
</evidence>
<dbReference type="GO" id="GO:0003779">
    <property type="term" value="F:actin binding"/>
    <property type="evidence" value="ECO:0007669"/>
    <property type="project" value="UniProtKB-KW"/>
</dbReference>
<dbReference type="SMART" id="SM00150">
    <property type="entry name" value="SPEC"/>
    <property type="match status" value="2"/>
</dbReference>
<evidence type="ECO:0000256" key="2">
    <source>
        <dbReference type="ARBA" id="ARBA00023203"/>
    </source>
</evidence>
<feature type="coiled-coil region" evidence="3">
    <location>
        <begin position="186"/>
        <end position="213"/>
    </location>
</feature>
<organism evidence="4">
    <name type="scientific">Pongo abelii</name>
    <name type="common">Sumatran orangutan</name>
    <name type="synonym">Pongo pygmaeus abelii</name>
    <dbReference type="NCBI Taxonomy" id="9601"/>
    <lineage>
        <taxon>Eukaryota</taxon>
        <taxon>Metazoa</taxon>
        <taxon>Chordata</taxon>
        <taxon>Craniata</taxon>
        <taxon>Vertebrata</taxon>
        <taxon>Euteleostomi</taxon>
        <taxon>Mammalia</taxon>
        <taxon>Eutheria</taxon>
        <taxon>Euarchontoglires</taxon>
        <taxon>Primates</taxon>
        <taxon>Haplorrhini</taxon>
        <taxon>Catarrhini</taxon>
        <taxon>Hominidae</taxon>
        <taxon>Pongo</taxon>
    </lineage>
</organism>
<dbReference type="Gene3D" id="1.20.58.60">
    <property type="match status" value="2"/>
</dbReference>
<comment type="caution">
    <text evidence="4">The sequence shown here is derived from an EMBL/GenBank/DDBJ whole genome shotgun (WGS) entry which is preliminary data.</text>
</comment>
<feature type="non-terminal residue" evidence="4">
    <location>
        <position position="1"/>
    </location>
</feature>
<dbReference type="PANTHER" id="PTHR11915">
    <property type="entry name" value="SPECTRIN/FILAMIN RELATED CYTOSKELETAL PROTEIN"/>
    <property type="match status" value="1"/>
</dbReference>